<organism evidence="3 4">
    <name type="scientific">Exocentrus adspersus</name>
    <dbReference type="NCBI Taxonomy" id="1586481"/>
    <lineage>
        <taxon>Eukaryota</taxon>
        <taxon>Metazoa</taxon>
        <taxon>Ecdysozoa</taxon>
        <taxon>Arthropoda</taxon>
        <taxon>Hexapoda</taxon>
        <taxon>Insecta</taxon>
        <taxon>Pterygota</taxon>
        <taxon>Neoptera</taxon>
        <taxon>Endopterygota</taxon>
        <taxon>Coleoptera</taxon>
        <taxon>Polyphaga</taxon>
        <taxon>Cucujiformia</taxon>
        <taxon>Chrysomeloidea</taxon>
        <taxon>Cerambycidae</taxon>
        <taxon>Lamiinae</taxon>
        <taxon>Acanthocinini</taxon>
        <taxon>Exocentrus</taxon>
    </lineage>
</organism>
<dbReference type="InterPro" id="IPR029058">
    <property type="entry name" value="AB_hydrolase_fold"/>
</dbReference>
<dbReference type="PANTHER" id="PTHR12277:SF72">
    <property type="entry name" value="BAT5L PROTEIN"/>
    <property type="match status" value="1"/>
</dbReference>
<comment type="caution">
    <text evidence="3">The sequence shown here is derived from an EMBL/GenBank/DDBJ whole genome shotgun (WGS) entry which is preliminary data.</text>
</comment>
<dbReference type="GO" id="GO:0047372">
    <property type="term" value="F:monoacylglycerol lipase activity"/>
    <property type="evidence" value="ECO:0007669"/>
    <property type="project" value="TreeGrafter"/>
</dbReference>
<evidence type="ECO:0000313" key="3">
    <source>
        <dbReference type="EMBL" id="KAJ8924766.1"/>
    </source>
</evidence>
<keyword evidence="4" id="KW-1185">Reference proteome</keyword>
<dbReference type="GO" id="GO:0004620">
    <property type="term" value="F:phospholipase activity"/>
    <property type="evidence" value="ECO:0007669"/>
    <property type="project" value="TreeGrafter"/>
</dbReference>
<feature type="domain" description="Phosphatidylserine Lipase ABHD16 N-terminal" evidence="2">
    <location>
        <begin position="7"/>
        <end position="134"/>
    </location>
</feature>
<dbReference type="EMBL" id="JANEYG010000002">
    <property type="protein sequence ID" value="KAJ8924766.1"/>
    <property type="molecule type" value="Genomic_DNA"/>
</dbReference>
<feature type="transmembrane region" description="Helical" evidence="1">
    <location>
        <begin position="47"/>
        <end position="65"/>
    </location>
</feature>
<keyword evidence="1" id="KW-0812">Transmembrane</keyword>
<dbReference type="InterPro" id="IPR054518">
    <property type="entry name" value="ABHD16_N"/>
</dbReference>
<name>A0AAV8WE99_9CUCU</name>
<dbReference type="Proteomes" id="UP001159042">
    <property type="component" value="Unassembled WGS sequence"/>
</dbReference>
<gene>
    <name evidence="3" type="ORF">NQ315_000919</name>
</gene>
<protein>
    <recommendedName>
        <fullName evidence="2">Phosphatidylserine Lipase ABHD16 N-terminal domain-containing protein</fullName>
    </recommendedName>
</protein>
<keyword evidence="1" id="KW-1133">Transmembrane helix</keyword>
<dbReference type="SUPFAM" id="SSF53474">
    <property type="entry name" value="alpha/beta-Hydrolases"/>
    <property type="match status" value="1"/>
</dbReference>
<keyword evidence="1" id="KW-0472">Membrane</keyword>
<sequence length="518" mass="59882">MSSPLKTVWDYMFSPKLIKIYGNGPVQQFYQPSTLEKWSDQVINSLYVMWKFGVYTSPFLVGILYQRGYFEPEGLITLTKLVTSVGVILVVSFCFRGLSRAQNPVYQNFFACLKEAEKSMTPAVKQQLNMYDFDFRAWPVEYRPDTSSVSRQRFSVRKSTSHYSLIQSIINIPYKVIAYAAIHTFGIRLIYPGTIGFFQVILEQSLLQGRSRLIELYRGERSKIQTTDNNEIDTMFINRRNASPNGNILVICCEGNAGFYEIGITITPIEAGYSVLGWNHPGFAGSTGRPYPPQEQNAMDAIIQFAINKLGFKIENILIFGWNIRGIILDATFDDILHLAINHMPSWWEPIVQLAIREHVNLNIYEQLSKYPGPVLLIRRTEDEVICLKENDLSTNRGNHLLVKLLRHRYPCIYDDTQTRLLIDYLSVTHGSQDDLYNRYLIDENMCQSLLQSYISEYSKSYPMKIGEEFNSQERAKMAIFLARKYMKDFKSTHCINLPSEMFEMPWDVNIESDFVFT</sequence>
<evidence type="ECO:0000313" key="4">
    <source>
        <dbReference type="Proteomes" id="UP001159042"/>
    </source>
</evidence>
<evidence type="ECO:0000256" key="1">
    <source>
        <dbReference type="SAM" id="Phobius"/>
    </source>
</evidence>
<dbReference type="GO" id="GO:0012505">
    <property type="term" value="C:endomembrane system"/>
    <property type="evidence" value="ECO:0007669"/>
    <property type="project" value="TreeGrafter"/>
</dbReference>
<feature type="transmembrane region" description="Helical" evidence="1">
    <location>
        <begin position="77"/>
        <end position="98"/>
    </location>
</feature>
<dbReference type="GO" id="GO:0052651">
    <property type="term" value="P:monoacylglycerol catabolic process"/>
    <property type="evidence" value="ECO:0007669"/>
    <property type="project" value="TreeGrafter"/>
</dbReference>
<dbReference type="Pfam" id="PF22990">
    <property type="entry name" value="ABHD16_N"/>
    <property type="match status" value="1"/>
</dbReference>
<dbReference type="GO" id="GO:0006660">
    <property type="term" value="P:phosphatidylserine catabolic process"/>
    <property type="evidence" value="ECO:0007669"/>
    <property type="project" value="TreeGrafter"/>
</dbReference>
<dbReference type="AlphaFoldDB" id="A0AAV8WE99"/>
<evidence type="ECO:0000259" key="2">
    <source>
        <dbReference type="Pfam" id="PF22990"/>
    </source>
</evidence>
<dbReference type="PANTHER" id="PTHR12277">
    <property type="entry name" value="ALPHA/BETA HYDROLASE DOMAIN-CONTAINING PROTEIN"/>
    <property type="match status" value="1"/>
</dbReference>
<proteinExistence type="predicted"/>
<accession>A0AAV8WE99</accession>
<reference evidence="3 4" key="1">
    <citation type="journal article" date="2023" name="Insect Mol. Biol.">
        <title>Genome sequencing provides insights into the evolution of gene families encoding plant cell wall-degrading enzymes in longhorned beetles.</title>
        <authorList>
            <person name="Shin N.R."/>
            <person name="Okamura Y."/>
            <person name="Kirsch R."/>
            <person name="Pauchet Y."/>
        </authorList>
    </citation>
    <scope>NUCLEOTIDE SEQUENCE [LARGE SCALE GENOMIC DNA]</scope>
    <source>
        <strain evidence="3">EAD_L_NR</strain>
    </source>
</reference>